<dbReference type="EMBL" id="JAIWQS010000005">
    <property type="protein sequence ID" value="KAJ8766221.1"/>
    <property type="molecule type" value="Genomic_DNA"/>
</dbReference>
<dbReference type="PANTHER" id="PTHR33155:SF4">
    <property type="entry name" value="PROTEIN FANTASTIC FOUR 3"/>
    <property type="match status" value="1"/>
</dbReference>
<feature type="region of interest" description="Disordered" evidence="2">
    <location>
        <begin position="143"/>
        <end position="178"/>
    </location>
</feature>
<dbReference type="Proteomes" id="UP001159364">
    <property type="component" value="Linkage Group LG05"/>
</dbReference>
<sequence length="307" mass="34988">MATVVCQGLQSCLDSQLVESRTLRLRFSSPKPHFSQSLEFALRPCFSDSNILREPEEKCDHEEINQKVEHVSPKPDIGGWSFLRSLPDTNQPSDKETVYVHPLVKRSTSKLSEKSLELCTENLGSETGTDIIDINIFSLSKVESSSTPREQQSSRRRLEVKKANSRRFPPPLTTMTGSKSLQMRPYREDGRLVIKAVKSPSMSSCFQVERSHGRLLLRFVKDPVSRSVASTEENELISEGDDKNVVEIENDMIDDQFQQEDCGCYEEETDENEKGIEDFQTLNFRCKEEGQMEKKPLINLDAFWVAT</sequence>
<proteinExistence type="inferred from homology"/>
<dbReference type="InterPro" id="IPR046431">
    <property type="entry name" value="FAF_dom"/>
</dbReference>
<protein>
    <recommendedName>
        <fullName evidence="3">FAF domain-containing protein</fullName>
    </recommendedName>
</protein>
<evidence type="ECO:0000313" key="4">
    <source>
        <dbReference type="EMBL" id="KAJ8766221.1"/>
    </source>
</evidence>
<dbReference type="InterPro" id="IPR021410">
    <property type="entry name" value="FAF"/>
</dbReference>
<dbReference type="Pfam" id="PF11250">
    <property type="entry name" value="FAF"/>
    <property type="match status" value="1"/>
</dbReference>
<feature type="compositionally biased region" description="Basic and acidic residues" evidence="2">
    <location>
        <begin position="152"/>
        <end position="162"/>
    </location>
</feature>
<evidence type="ECO:0000259" key="3">
    <source>
        <dbReference type="Pfam" id="PF11250"/>
    </source>
</evidence>
<dbReference type="AlphaFoldDB" id="A0AAV8THB8"/>
<gene>
    <name evidence="4" type="ORF">K2173_022280</name>
</gene>
<evidence type="ECO:0000313" key="5">
    <source>
        <dbReference type="Proteomes" id="UP001159364"/>
    </source>
</evidence>
<comment type="caution">
    <text evidence="4">The sequence shown here is derived from an EMBL/GenBank/DDBJ whole genome shotgun (WGS) entry which is preliminary data.</text>
</comment>
<dbReference type="PANTHER" id="PTHR33155">
    <property type="entry name" value="FANTASTIC FOUR-LIKE PROTEIN (DUF3049)"/>
    <property type="match status" value="1"/>
</dbReference>
<name>A0AAV8THB8_9ROSI</name>
<accession>A0AAV8THB8</accession>
<keyword evidence="5" id="KW-1185">Reference proteome</keyword>
<comment type="similarity">
    <text evidence="1">Belongs to the fantastic four family.</text>
</comment>
<organism evidence="4 5">
    <name type="scientific">Erythroxylum novogranatense</name>
    <dbReference type="NCBI Taxonomy" id="1862640"/>
    <lineage>
        <taxon>Eukaryota</taxon>
        <taxon>Viridiplantae</taxon>
        <taxon>Streptophyta</taxon>
        <taxon>Embryophyta</taxon>
        <taxon>Tracheophyta</taxon>
        <taxon>Spermatophyta</taxon>
        <taxon>Magnoliopsida</taxon>
        <taxon>eudicotyledons</taxon>
        <taxon>Gunneridae</taxon>
        <taxon>Pentapetalae</taxon>
        <taxon>rosids</taxon>
        <taxon>fabids</taxon>
        <taxon>Malpighiales</taxon>
        <taxon>Erythroxylaceae</taxon>
        <taxon>Erythroxylum</taxon>
    </lineage>
</organism>
<evidence type="ECO:0000256" key="2">
    <source>
        <dbReference type="SAM" id="MobiDB-lite"/>
    </source>
</evidence>
<feature type="domain" description="FAF" evidence="3">
    <location>
        <begin position="167"/>
        <end position="219"/>
    </location>
</feature>
<reference evidence="4 5" key="1">
    <citation type="submission" date="2021-09" db="EMBL/GenBank/DDBJ databases">
        <title>Genomic insights and catalytic innovation underlie evolution of tropane alkaloids biosynthesis.</title>
        <authorList>
            <person name="Wang Y.-J."/>
            <person name="Tian T."/>
            <person name="Huang J.-P."/>
            <person name="Huang S.-X."/>
        </authorList>
    </citation>
    <scope>NUCLEOTIDE SEQUENCE [LARGE SCALE GENOMIC DNA]</scope>
    <source>
        <strain evidence="4">KIB-2018</strain>
        <tissue evidence="4">Leaf</tissue>
    </source>
</reference>
<evidence type="ECO:0000256" key="1">
    <source>
        <dbReference type="ARBA" id="ARBA00008690"/>
    </source>
</evidence>